<dbReference type="STRING" id="1814289.SAMN05216410_1160"/>
<gene>
    <name evidence="1" type="ORF">SAMN05216410_1160</name>
</gene>
<evidence type="ECO:0000313" key="1">
    <source>
        <dbReference type="EMBL" id="SDB96066.1"/>
    </source>
</evidence>
<accession>A0A1G6HRE0</accession>
<organism evidence="1 2">
    <name type="scientific">Sanguibacter gelidistatuariae</name>
    <dbReference type="NCBI Taxonomy" id="1814289"/>
    <lineage>
        <taxon>Bacteria</taxon>
        <taxon>Bacillati</taxon>
        <taxon>Actinomycetota</taxon>
        <taxon>Actinomycetes</taxon>
        <taxon>Micrococcales</taxon>
        <taxon>Sanguibacteraceae</taxon>
        <taxon>Sanguibacter</taxon>
    </lineage>
</organism>
<proteinExistence type="predicted"/>
<keyword evidence="2" id="KW-1185">Reference proteome</keyword>
<protein>
    <submittedName>
        <fullName evidence="1">Uncharacterized protein</fullName>
    </submittedName>
</protein>
<dbReference type="EMBL" id="FMYH01000001">
    <property type="protein sequence ID" value="SDB96066.1"/>
    <property type="molecule type" value="Genomic_DNA"/>
</dbReference>
<dbReference type="RefSeq" id="WP_093181422.1">
    <property type="nucleotide sequence ID" value="NZ_FMYH01000001.1"/>
</dbReference>
<name>A0A1G6HRE0_9MICO</name>
<dbReference type="Proteomes" id="UP000199039">
    <property type="component" value="Unassembled WGS sequence"/>
</dbReference>
<dbReference type="AlphaFoldDB" id="A0A1G6HRE0"/>
<sequence>MQSSNHKTARVVSGVCLDGKPLLLVEDTWSADSEESPLESYRTWVADSGAEIRTRTSPVSSDSALSLGQRVADALSGTIMERLVMGGASREATVEAIRWVNAAQVRDEAACLTIDGEPRRGLSISVDGTGARGAIAGETLVLMISQAQLASLTLGPFEQRSTLGSETGK</sequence>
<evidence type="ECO:0000313" key="2">
    <source>
        <dbReference type="Proteomes" id="UP000199039"/>
    </source>
</evidence>
<reference evidence="1 2" key="1">
    <citation type="submission" date="2016-09" db="EMBL/GenBank/DDBJ databases">
        <authorList>
            <person name="Capua I."/>
            <person name="De Benedictis P."/>
            <person name="Joannis T."/>
            <person name="Lombin L.H."/>
            <person name="Cattoli G."/>
        </authorList>
    </citation>
    <scope>NUCLEOTIDE SEQUENCE [LARGE SCALE GENOMIC DNA]</scope>
    <source>
        <strain evidence="1 2">ISLP-3</strain>
    </source>
</reference>